<evidence type="ECO:0000313" key="3">
    <source>
        <dbReference type="Proteomes" id="UP001501072"/>
    </source>
</evidence>
<evidence type="ECO:0000256" key="1">
    <source>
        <dbReference type="SAM" id="MobiDB-lite"/>
    </source>
</evidence>
<organism evidence="2 3">
    <name type="scientific">Streptomyces thermogriseus</name>
    <dbReference type="NCBI Taxonomy" id="75292"/>
    <lineage>
        <taxon>Bacteria</taxon>
        <taxon>Bacillati</taxon>
        <taxon>Actinomycetota</taxon>
        <taxon>Actinomycetes</taxon>
        <taxon>Kitasatosporales</taxon>
        <taxon>Streptomycetaceae</taxon>
        <taxon>Streptomyces</taxon>
    </lineage>
</organism>
<dbReference type="EMBL" id="BAAAHU010000041">
    <property type="protein sequence ID" value="GAA1012894.1"/>
    <property type="molecule type" value="Genomic_DNA"/>
</dbReference>
<reference evidence="2 3" key="1">
    <citation type="journal article" date="2019" name="Int. J. Syst. Evol. Microbiol.">
        <title>The Global Catalogue of Microorganisms (GCM) 10K type strain sequencing project: providing services to taxonomists for standard genome sequencing and annotation.</title>
        <authorList>
            <consortium name="The Broad Institute Genomics Platform"/>
            <consortium name="The Broad Institute Genome Sequencing Center for Infectious Disease"/>
            <person name="Wu L."/>
            <person name="Ma J."/>
        </authorList>
    </citation>
    <scope>NUCLEOTIDE SEQUENCE [LARGE SCALE GENOMIC DNA]</scope>
    <source>
        <strain evidence="2 3">JCM 11269</strain>
    </source>
</reference>
<sequence>MRSRLPEIPASARSEVDRNPAQLDTRIQEANTRLRDTVGQGGPDFVRNAVLGPLQDKRTATTDRIKIAIGRTAATPQGLDGLAPCTLGQ</sequence>
<accession>A0ABN1T2C8</accession>
<gene>
    <name evidence="2" type="ORF">GCM10009564_37870</name>
</gene>
<evidence type="ECO:0000313" key="2">
    <source>
        <dbReference type="EMBL" id="GAA1012894.1"/>
    </source>
</evidence>
<keyword evidence="3" id="KW-1185">Reference proteome</keyword>
<name>A0ABN1T2C8_9ACTN</name>
<protein>
    <submittedName>
        <fullName evidence="2">Uncharacterized protein</fullName>
    </submittedName>
</protein>
<feature type="region of interest" description="Disordered" evidence="1">
    <location>
        <begin position="1"/>
        <end position="20"/>
    </location>
</feature>
<dbReference type="Proteomes" id="UP001501072">
    <property type="component" value="Unassembled WGS sequence"/>
</dbReference>
<proteinExistence type="predicted"/>
<comment type="caution">
    <text evidence="2">The sequence shown here is derived from an EMBL/GenBank/DDBJ whole genome shotgun (WGS) entry which is preliminary data.</text>
</comment>